<feature type="transmembrane region" description="Helical" evidence="1">
    <location>
        <begin position="6"/>
        <end position="27"/>
    </location>
</feature>
<evidence type="ECO:0000256" key="1">
    <source>
        <dbReference type="SAM" id="Phobius"/>
    </source>
</evidence>
<evidence type="ECO:0000313" key="2">
    <source>
        <dbReference type="EMBL" id="QDV50906.1"/>
    </source>
</evidence>
<dbReference type="EMBL" id="CP037452">
    <property type="protein sequence ID" value="QDV50906.1"/>
    <property type="molecule type" value="Genomic_DNA"/>
</dbReference>
<proteinExistence type="predicted"/>
<name>A0A518ICS0_9PLAN</name>
<keyword evidence="1" id="KW-0472">Membrane</keyword>
<keyword evidence="3" id="KW-1185">Reference proteome</keyword>
<protein>
    <submittedName>
        <fullName evidence="2">Uncharacterized protein</fullName>
    </submittedName>
</protein>
<organism evidence="2 3">
    <name type="scientific">Gimesia fumaroli</name>
    <dbReference type="NCBI Taxonomy" id="2527976"/>
    <lineage>
        <taxon>Bacteria</taxon>
        <taxon>Pseudomonadati</taxon>
        <taxon>Planctomycetota</taxon>
        <taxon>Planctomycetia</taxon>
        <taxon>Planctomycetales</taxon>
        <taxon>Planctomycetaceae</taxon>
        <taxon>Gimesia</taxon>
    </lineage>
</organism>
<keyword evidence="1" id="KW-1133">Transmembrane helix</keyword>
<dbReference type="OrthoDB" id="290723at2"/>
<reference evidence="2 3" key="1">
    <citation type="submission" date="2019-03" db="EMBL/GenBank/DDBJ databases">
        <title>Deep-cultivation of Planctomycetes and their phenomic and genomic characterization uncovers novel biology.</title>
        <authorList>
            <person name="Wiegand S."/>
            <person name="Jogler M."/>
            <person name="Boedeker C."/>
            <person name="Pinto D."/>
            <person name="Vollmers J."/>
            <person name="Rivas-Marin E."/>
            <person name="Kohn T."/>
            <person name="Peeters S.H."/>
            <person name="Heuer A."/>
            <person name="Rast P."/>
            <person name="Oberbeckmann S."/>
            <person name="Bunk B."/>
            <person name="Jeske O."/>
            <person name="Meyerdierks A."/>
            <person name="Storesund J.E."/>
            <person name="Kallscheuer N."/>
            <person name="Luecker S."/>
            <person name="Lage O.M."/>
            <person name="Pohl T."/>
            <person name="Merkel B.J."/>
            <person name="Hornburger P."/>
            <person name="Mueller R.-W."/>
            <person name="Bruemmer F."/>
            <person name="Labrenz M."/>
            <person name="Spormann A.M."/>
            <person name="Op den Camp H."/>
            <person name="Overmann J."/>
            <person name="Amann R."/>
            <person name="Jetten M.S.M."/>
            <person name="Mascher T."/>
            <person name="Medema M.H."/>
            <person name="Devos D.P."/>
            <person name="Kaster A.-K."/>
            <person name="Ovreas L."/>
            <person name="Rohde M."/>
            <person name="Galperin M.Y."/>
            <person name="Jogler C."/>
        </authorList>
    </citation>
    <scope>NUCLEOTIDE SEQUENCE [LARGE SCALE GENOMIC DNA]</scope>
    <source>
        <strain evidence="2 3">Enr17</strain>
    </source>
</reference>
<gene>
    <name evidence="2" type="ORF">Enr17x_29510</name>
</gene>
<dbReference type="AlphaFoldDB" id="A0A518ICS0"/>
<sequence>MLKKLTDGFIVLIFILLLPIIVPVSLIQAQREKRQMRKLADQFVCLECVEVIGVEALRLADERWSEIVKKIIDENDSGTRLRLVRSMDAICPHCGCVYLYHKADQTFVVRSEDQAWKKYEESMVSAKEL</sequence>
<dbReference type="Proteomes" id="UP000318313">
    <property type="component" value="Chromosome"/>
</dbReference>
<dbReference type="RefSeq" id="WP_145309738.1">
    <property type="nucleotide sequence ID" value="NZ_CP037452.1"/>
</dbReference>
<dbReference type="KEGG" id="gfm:Enr17x_29510"/>
<evidence type="ECO:0000313" key="3">
    <source>
        <dbReference type="Proteomes" id="UP000318313"/>
    </source>
</evidence>
<accession>A0A518ICS0</accession>
<keyword evidence="1" id="KW-0812">Transmembrane</keyword>